<evidence type="ECO:0000256" key="2">
    <source>
        <dbReference type="ARBA" id="ARBA00004613"/>
    </source>
</evidence>
<dbReference type="GO" id="GO:0005576">
    <property type="term" value="C:extracellular region"/>
    <property type="evidence" value="ECO:0007669"/>
    <property type="project" value="UniProtKB-SubCell"/>
</dbReference>
<sequence>MVSLQNSNELLEQTTIDLPRLGSQLRFLRDLSYQTDWHQLSSESKDAVTPLLLKLAGHADFFQASPDAWRWQEQFSVLSYRYPPEDATKRLELLGTLRQITSQLPNGQLAADYALWEAIRAQAFLAFDARNQDDLKQLLNQSEWHEPVLALVPKASDWQLEHLLWLLAYQHVLLPDEAQEKLDQAVMAALQTHPQLTQEERQQLFSWRYLTNSFRVRDNCQGKFADWCILPPLEQALPHQHLCHDGLVIRYRSISNQQLQQLCQQMMAQEDDFHQLLATGRQPVANDWNDRLEVIIFDDYSDYNLFGSLHFNIRTNNGGMYIEGTPSDPDNQARFFAFQQFWQAKPFAVWNLEHEYIHYLDGRYASYGPFGHFPSHKVWWSEGLAELISLGADNPRAIRMLQDTPIGEEPSLSQIFAASYQDGLDLTYRWSYFAWRFLQRELPAEIPKLTQALRTDFFTGYLRQLEQLAADHQANFSDFLAEKRRQTTDDRIQQPPLLGRYLYRSYLQPAHLPITVEHFHRLQLTTVTKEPANDH</sequence>
<keyword evidence="7" id="KW-0378">Hydrolase</keyword>
<dbReference type="Proteomes" id="UP000198773">
    <property type="component" value="Unassembled WGS sequence"/>
</dbReference>
<keyword evidence="9" id="KW-0482">Metalloprotease</keyword>
<dbReference type="Gene3D" id="1.10.390.20">
    <property type="match status" value="1"/>
</dbReference>
<proteinExistence type="predicted"/>
<dbReference type="PRINTS" id="PR00931">
    <property type="entry name" value="MICOLLPTASE"/>
</dbReference>
<keyword evidence="4" id="KW-0645">Protease</keyword>
<accession>A0A1H4EX31</accession>
<comment type="cofactor">
    <cofactor evidence="1">
        <name>Zn(2+)</name>
        <dbReference type="ChEBI" id="CHEBI:29105"/>
    </cofactor>
</comment>
<dbReference type="Pfam" id="PF01752">
    <property type="entry name" value="Peptidase_M9"/>
    <property type="match status" value="1"/>
</dbReference>
<evidence type="ECO:0000256" key="4">
    <source>
        <dbReference type="ARBA" id="ARBA00022670"/>
    </source>
</evidence>
<dbReference type="STRING" id="152573.SAMN04488051_10852"/>
<evidence type="ECO:0000256" key="6">
    <source>
        <dbReference type="ARBA" id="ARBA00022729"/>
    </source>
</evidence>
<comment type="subcellular location">
    <subcellularLocation>
        <location evidence="2">Secreted</location>
    </subcellularLocation>
</comment>
<evidence type="ECO:0000256" key="5">
    <source>
        <dbReference type="ARBA" id="ARBA00022723"/>
    </source>
</evidence>
<protein>
    <submittedName>
        <fullName evidence="11">Microbial collagenase</fullName>
    </submittedName>
</protein>
<evidence type="ECO:0000256" key="8">
    <source>
        <dbReference type="ARBA" id="ARBA00022833"/>
    </source>
</evidence>
<keyword evidence="6" id="KW-0732">Signal</keyword>
<evidence type="ECO:0000313" key="11">
    <source>
        <dbReference type="EMBL" id="SEA89519.1"/>
    </source>
</evidence>
<gene>
    <name evidence="11" type="ORF">SAMN04488051_10852</name>
</gene>
<evidence type="ECO:0000256" key="3">
    <source>
        <dbReference type="ARBA" id="ARBA00022525"/>
    </source>
</evidence>
<dbReference type="GO" id="GO:0008270">
    <property type="term" value="F:zinc ion binding"/>
    <property type="evidence" value="ECO:0007669"/>
    <property type="project" value="InterPro"/>
</dbReference>
<keyword evidence="8" id="KW-0862">Zinc</keyword>
<evidence type="ECO:0000256" key="1">
    <source>
        <dbReference type="ARBA" id="ARBA00001947"/>
    </source>
</evidence>
<dbReference type="Gene3D" id="3.40.30.160">
    <property type="entry name" value="Collagenase ColT, N-terminal domain"/>
    <property type="match status" value="1"/>
</dbReference>
<dbReference type="RefSeq" id="WP_171907639.1">
    <property type="nucleotide sequence ID" value="NZ_FNRM01000008.1"/>
</dbReference>
<dbReference type="EMBL" id="FNRM01000008">
    <property type="protein sequence ID" value="SEA89519.1"/>
    <property type="molecule type" value="Genomic_DNA"/>
</dbReference>
<evidence type="ECO:0000313" key="12">
    <source>
        <dbReference type="Proteomes" id="UP000198773"/>
    </source>
</evidence>
<keyword evidence="12" id="KW-1185">Reference proteome</keyword>
<keyword evidence="5" id="KW-0479">Metal-binding</keyword>
<dbReference type="GO" id="GO:0004222">
    <property type="term" value="F:metalloendopeptidase activity"/>
    <property type="evidence" value="ECO:0007669"/>
    <property type="project" value="InterPro"/>
</dbReference>
<evidence type="ECO:0000256" key="9">
    <source>
        <dbReference type="ARBA" id="ARBA00023049"/>
    </source>
</evidence>
<evidence type="ECO:0000256" key="10">
    <source>
        <dbReference type="PIRSR" id="PIRSR602169-1"/>
    </source>
</evidence>
<dbReference type="PANTHER" id="PTHR13062:SF9">
    <property type="entry name" value="MICROBIAL COLLAGENASE"/>
    <property type="match status" value="1"/>
</dbReference>
<keyword evidence="3" id="KW-0964">Secreted</keyword>
<dbReference type="InterPro" id="IPR002169">
    <property type="entry name" value="Peptidase_M9A/M9B"/>
</dbReference>
<dbReference type="AlphaFoldDB" id="A0A1H4EX31"/>
<feature type="active site" evidence="10">
    <location>
        <position position="355"/>
    </location>
</feature>
<reference evidence="11 12" key="1">
    <citation type="submission" date="2016-10" db="EMBL/GenBank/DDBJ databases">
        <authorList>
            <person name="de Groot N.N."/>
        </authorList>
    </citation>
    <scope>NUCLEOTIDE SEQUENCE [LARGE SCALE GENOMIC DNA]</scope>
    <source>
        <strain evidence="11 12">CGMCC 1.3430</strain>
    </source>
</reference>
<evidence type="ECO:0000256" key="7">
    <source>
        <dbReference type="ARBA" id="ARBA00022801"/>
    </source>
</evidence>
<dbReference type="PANTHER" id="PTHR13062">
    <property type="entry name" value="COLLAGENASE"/>
    <property type="match status" value="1"/>
</dbReference>
<dbReference type="GO" id="GO:0006508">
    <property type="term" value="P:proteolysis"/>
    <property type="evidence" value="ECO:0007669"/>
    <property type="project" value="UniProtKB-KW"/>
</dbReference>
<organism evidence="11 12">
    <name type="scientific">Alkalimonas amylolytica</name>
    <dbReference type="NCBI Taxonomy" id="152573"/>
    <lineage>
        <taxon>Bacteria</taxon>
        <taxon>Pseudomonadati</taxon>
        <taxon>Pseudomonadota</taxon>
        <taxon>Gammaproteobacteria</taxon>
        <taxon>Alkalimonas</taxon>
    </lineage>
</organism>
<name>A0A1H4EX31_ALKAM</name>